<evidence type="ECO:0000256" key="6">
    <source>
        <dbReference type="SAM" id="MobiDB-lite"/>
    </source>
</evidence>
<reference evidence="10" key="1">
    <citation type="journal article" date="2021" name="Nat. Commun.">
        <title>Genetic determinants of endophytism in the Arabidopsis root mycobiome.</title>
        <authorList>
            <person name="Mesny F."/>
            <person name="Miyauchi S."/>
            <person name="Thiergart T."/>
            <person name="Pickel B."/>
            <person name="Atanasova L."/>
            <person name="Karlsson M."/>
            <person name="Huettel B."/>
            <person name="Barry K.W."/>
            <person name="Haridas S."/>
            <person name="Chen C."/>
            <person name="Bauer D."/>
            <person name="Andreopoulos W."/>
            <person name="Pangilinan J."/>
            <person name="LaButti K."/>
            <person name="Riley R."/>
            <person name="Lipzen A."/>
            <person name="Clum A."/>
            <person name="Drula E."/>
            <person name="Henrissat B."/>
            <person name="Kohler A."/>
            <person name="Grigoriev I.V."/>
            <person name="Martin F.M."/>
            <person name="Hacquard S."/>
        </authorList>
    </citation>
    <scope>NUCLEOTIDE SEQUENCE</scope>
    <source>
        <strain evidence="10">MPI-SDFR-AT-0120</strain>
    </source>
</reference>
<dbReference type="PROSITE" id="PS50076">
    <property type="entry name" value="DNAJ_2"/>
    <property type="match status" value="1"/>
</dbReference>
<evidence type="ECO:0000313" key="10">
    <source>
        <dbReference type="EMBL" id="KAH7077066.1"/>
    </source>
</evidence>
<dbReference type="GO" id="GO:0012505">
    <property type="term" value="C:endomembrane system"/>
    <property type="evidence" value="ECO:0007669"/>
    <property type="project" value="UniProtKB-SubCell"/>
</dbReference>
<proteinExistence type="predicted"/>
<keyword evidence="4 7" id="KW-0472">Membrane</keyword>
<evidence type="ECO:0000259" key="9">
    <source>
        <dbReference type="PROSITE" id="PS50076"/>
    </source>
</evidence>
<sequence>MKPHALLMLAVCLFVAFAAAWTKEDHEIFRVRDEVAAAEGNNVTFYDLLGVKPSASQDELQKAYRKKSAQLHPDKARQKFITEFQKQNKKKAQTPGVKVSKGPTKKQIDAHLKKVTASYQRLSVIANILKSAERERYDHFLRNGFPTWRGTGYYYQRFRPGLGSVLLGVLIVMGGGMHYFALLMGWKRRREFVQRYIRHARKTAWGDETAIVGIPGVDAVNTQQWEDEEKEKDSSEEFVPRNRREKRAMDKENKKGKKTQAARVARTSGISTPVEAEITSGPQGAKKRIVAENGKVLIVDSVGNVFLEEETEEGMKGEFLLDPDEEPQPTVFDTMLFKLPKFIYNQSVGRVLGKKELIDEPLVDSSDLPEEEAALQSATAQNLNGEARKRKAKARQGR</sequence>
<comment type="caution">
    <text evidence="10">The sequence shown here is derived from an EMBL/GenBank/DDBJ whole genome shotgun (WGS) entry which is preliminary data.</text>
</comment>
<evidence type="ECO:0000313" key="11">
    <source>
        <dbReference type="Proteomes" id="UP000813461"/>
    </source>
</evidence>
<dbReference type="AlphaFoldDB" id="A0A8K0VUY0"/>
<evidence type="ECO:0000256" key="3">
    <source>
        <dbReference type="ARBA" id="ARBA00022989"/>
    </source>
</evidence>
<protein>
    <recommendedName>
        <fullName evidence="9">J domain-containing protein</fullName>
    </recommendedName>
</protein>
<evidence type="ECO:0000256" key="8">
    <source>
        <dbReference type="SAM" id="SignalP"/>
    </source>
</evidence>
<dbReference type="OrthoDB" id="413400at2759"/>
<feature type="chain" id="PRO_5035440053" description="J domain-containing protein" evidence="8">
    <location>
        <begin position="21"/>
        <end position="398"/>
    </location>
</feature>
<gene>
    <name evidence="10" type="ORF">FB567DRAFT_534468</name>
</gene>
<keyword evidence="3 7" id="KW-1133">Transmembrane helix</keyword>
<dbReference type="PANTHER" id="PTHR44653">
    <property type="entry name" value="DNAJ HOMOLOG SUBFAMILY C MEMBER 1"/>
    <property type="match status" value="1"/>
</dbReference>
<dbReference type="Proteomes" id="UP000813461">
    <property type="component" value="Unassembled WGS sequence"/>
</dbReference>
<evidence type="ECO:0000256" key="7">
    <source>
        <dbReference type="SAM" id="Phobius"/>
    </source>
</evidence>
<organism evidence="10 11">
    <name type="scientific">Paraphoma chrysanthemicola</name>
    <dbReference type="NCBI Taxonomy" id="798071"/>
    <lineage>
        <taxon>Eukaryota</taxon>
        <taxon>Fungi</taxon>
        <taxon>Dikarya</taxon>
        <taxon>Ascomycota</taxon>
        <taxon>Pezizomycotina</taxon>
        <taxon>Dothideomycetes</taxon>
        <taxon>Pleosporomycetidae</taxon>
        <taxon>Pleosporales</taxon>
        <taxon>Pleosporineae</taxon>
        <taxon>Phaeosphaeriaceae</taxon>
        <taxon>Paraphoma</taxon>
    </lineage>
</organism>
<dbReference type="SMART" id="SM00271">
    <property type="entry name" value="DnaJ"/>
    <property type="match status" value="1"/>
</dbReference>
<dbReference type="Pfam" id="PF00226">
    <property type="entry name" value="DnaJ"/>
    <property type="match status" value="1"/>
</dbReference>
<feature type="transmembrane region" description="Helical" evidence="7">
    <location>
        <begin position="165"/>
        <end position="186"/>
    </location>
</feature>
<name>A0A8K0VUY0_9PLEO</name>
<dbReference type="PANTHER" id="PTHR44653:SF2">
    <property type="entry name" value="DNAJ HOMOLOG SUBFAMILY C MEMBER 1"/>
    <property type="match status" value="1"/>
</dbReference>
<feature type="domain" description="J" evidence="9">
    <location>
        <begin position="44"/>
        <end position="141"/>
    </location>
</feature>
<feature type="signal peptide" evidence="8">
    <location>
        <begin position="1"/>
        <end position="20"/>
    </location>
</feature>
<dbReference type="InterPro" id="IPR052606">
    <property type="entry name" value="DnaJ_domain_protein"/>
</dbReference>
<feature type="region of interest" description="Disordered" evidence="6">
    <location>
        <begin position="223"/>
        <end position="268"/>
    </location>
</feature>
<accession>A0A8K0VUY0</accession>
<feature type="compositionally biased region" description="Basic residues" evidence="6">
    <location>
        <begin position="388"/>
        <end position="398"/>
    </location>
</feature>
<dbReference type="CDD" id="cd06257">
    <property type="entry name" value="DnaJ"/>
    <property type="match status" value="1"/>
</dbReference>
<evidence type="ECO:0000256" key="2">
    <source>
        <dbReference type="ARBA" id="ARBA00022729"/>
    </source>
</evidence>
<feature type="region of interest" description="Disordered" evidence="6">
    <location>
        <begin position="368"/>
        <end position="398"/>
    </location>
</feature>
<evidence type="ECO:0000256" key="5">
    <source>
        <dbReference type="ARBA" id="ARBA00037847"/>
    </source>
</evidence>
<comment type="subcellular location">
    <subcellularLocation>
        <location evidence="5">Endomembrane system</location>
        <topology evidence="5">Single-pass membrane protein</topology>
    </subcellularLocation>
</comment>
<evidence type="ECO:0000256" key="4">
    <source>
        <dbReference type="ARBA" id="ARBA00023136"/>
    </source>
</evidence>
<dbReference type="Gene3D" id="1.10.287.110">
    <property type="entry name" value="DnaJ domain"/>
    <property type="match status" value="1"/>
</dbReference>
<dbReference type="SUPFAM" id="SSF46565">
    <property type="entry name" value="Chaperone J-domain"/>
    <property type="match status" value="1"/>
</dbReference>
<dbReference type="PRINTS" id="PR00625">
    <property type="entry name" value="JDOMAIN"/>
</dbReference>
<evidence type="ECO:0000256" key="1">
    <source>
        <dbReference type="ARBA" id="ARBA00022692"/>
    </source>
</evidence>
<keyword evidence="1 7" id="KW-0812">Transmembrane</keyword>
<dbReference type="InterPro" id="IPR036869">
    <property type="entry name" value="J_dom_sf"/>
</dbReference>
<dbReference type="InterPro" id="IPR001623">
    <property type="entry name" value="DnaJ_domain"/>
</dbReference>
<keyword evidence="2 8" id="KW-0732">Signal</keyword>
<dbReference type="EMBL" id="JAGMVJ010000018">
    <property type="protein sequence ID" value="KAH7077066.1"/>
    <property type="molecule type" value="Genomic_DNA"/>
</dbReference>
<feature type="compositionally biased region" description="Basic and acidic residues" evidence="6">
    <location>
        <begin position="231"/>
        <end position="253"/>
    </location>
</feature>
<keyword evidence="11" id="KW-1185">Reference proteome</keyword>